<dbReference type="InterPro" id="IPR039665">
    <property type="entry name" value="PH_APBB1IP"/>
</dbReference>
<dbReference type="Pfam" id="PF21989">
    <property type="entry name" value="RA_2"/>
    <property type="match status" value="1"/>
</dbReference>
<dbReference type="PROSITE" id="PS50200">
    <property type="entry name" value="RA"/>
    <property type="match status" value="1"/>
</dbReference>
<feature type="region of interest" description="Disordered" evidence="6">
    <location>
        <begin position="553"/>
        <end position="617"/>
    </location>
</feature>
<name>A0A7M7TGX7_STRPU</name>
<dbReference type="PANTHER" id="PTHR11243">
    <property type="entry name" value="GROWTH FACTOR RECEPTOR-BOUND PROTEIN"/>
    <property type="match status" value="1"/>
</dbReference>
<dbReference type="KEGG" id="spu:583684"/>
<reference evidence="10" key="2">
    <citation type="submission" date="2021-01" db="UniProtKB">
        <authorList>
            <consortium name="EnsemblMetazoa"/>
        </authorList>
    </citation>
    <scope>IDENTIFICATION</scope>
</reference>
<evidence type="ECO:0000256" key="5">
    <source>
        <dbReference type="PROSITE-ProRule" id="PRU00191"/>
    </source>
</evidence>
<evidence type="ECO:0000259" key="8">
    <source>
        <dbReference type="PROSITE" id="PS50003"/>
    </source>
</evidence>
<keyword evidence="3" id="KW-0963">Cytoplasm</keyword>
<dbReference type="GO" id="GO:0007165">
    <property type="term" value="P:signal transduction"/>
    <property type="evidence" value="ECO:0007669"/>
    <property type="project" value="InterPro"/>
</dbReference>
<protein>
    <submittedName>
        <fullName evidence="10">Uncharacterized protein</fullName>
    </submittedName>
</protein>
<keyword evidence="4 5" id="KW-0727">SH2 domain</keyword>
<dbReference type="Gene3D" id="2.30.29.30">
    <property type="entry name" value="Pleckstrin-homology domain (PH domain)/Phosphotyrosine-binding domain (PTB)"/>
    <property type="match status" value="1"/>
</dbReference>
<keyword evidence="11" id="KW-1185">Reference proteome</keyword>
<dbReference type="GeneID" id="583684"/>
<dbReference type="AlphaFoldDB" id="A0A7M7TGX7"/>
<evidence type="ECO:0000313" key="10">
    <source>
        <dbReference type="EnsemblMetazoa" id="XP_788678"/>
    </source>
</evidence>
<dbReference type="PROSITE" id="PS50001">
    <property type="entry name" value="SH2"/>
    <property type="match status" value="1"/>
</dbReference>
<dbReference type="InterPro" id="IPR039664">
    <property type="entry name" value="GRB/APBB1IP"/>
</dbReference>
<accession>A0A7M7TGX7</accession>
<dbReference type="InterPro" id="IPR036860">
    <property type="entry name" value="SH2_dom_sf"/>
</dbReference>
<dbReference type="EnsemblMetazoa" id="XM_783585">
    <property type="protein sequence ID" value="XP_788678"/>
    <property type="gene ID" value="LOC583684"/>
</dbReference>
<dbReference type="OMA" id="VEVHSKW"/>
<dbReference type="PROSITE" id="PS50003">
    <property type="entry name" value="PH_DOMAIN"/>
    <property type="match status" value="1"/>
</dbReference>
<evidence type="ECO:0000256" key="4">
    <source>
        <dbReference type="ARBA" id="ARBA00022999"/>
    </source>
</evidence>
<feature type="domain" description="Ras-associating" evidence="9">
    <location>
        <begin position="240"/>
        <end position="326"/>
    </location>
</feature>
<evidence type="ECO:0000259" key="9">
    <source>
        <dbReference type="PROSITE" id="PS50200"/>
    </source>
</evidence>
<comment type="similarity">
    <text evidence="2">Belongs to the GRB7/10/14 family.</text>
</comment>
<dbReference type="PRINTS" id="PR00401">
    <property type="entry name" value="SH2DOMAIN"/>
</dbReference>
<feature type="compositionally biased region" description="Polar residues" evidence="6">
    <location>
        <begin position="94"/>
        <end position="107"/>
    </location>
</feature>
<dbReference type="InParanoid" id="A0A7M7TGX7"/>
<feature type="domain" description="PH" evidence="8">
    <location>
        <begin position="375"/>
        <end position="484"/>
    </location>
</feature>
<dbReference type="InterPro" id="IPR000980">
    <property type="entry name" value="SH2"/>
</dbReference>
<dbReference type="RefSeq" id="XP_030845978.1">
    <property type="nucleotide sequence ID" value="XM_030990118.1"/>
</dbReference>
<dbReference type="SUPFAM" id="SSF55550">
    <property type="entry name" value="SH2 domain"/>
    <property type="match status" value="1"/>
</dbReference>
<dbReference type="Gene3D" id="3.30.505.10">
    <property type="entry name" value="SH2 domain"/>
    <property type="match status" value="1"/>
</dbReference>
<dbReference type="FunCoup" id="A0A7M7TGX7">
    <property type="interactions" value="266"/>
</dbReference>
<dbReference type="OrthoDB" id="6278443at2759"/>
<reference evidence="11" key="1">
    <citation type="submission" date="2015-02" db="EMBL/GenBank/DDBJ databases">
        <title>Genome sequencing for Strongylocentrotus purpuratus.</title>
        <authorList>
            <person name="Murali S."/>
            <person name="Liu Y."/>
            <person name="Vee V."/>
            <person name="English A."/>
            <person name="Wang M."/>
            <person name="Skinner E."/>
            <person name="Han Y."/>
            <person name="Muzny D.M."/>
            <person name="Worley K.C."/>
            <person name="Gibbs R.A."/>
        </authorList>
    </citation>
    <scope>NUCLEOTIDE SEQUENCE</scope>
</reference>
<feature type="region of interest" description="Disordered" evidence="6">
    <location>
        <begin position="94"/>
        <end position="118"/>
    </location>
</feature>
<dbReference type="Pfam" id="PF00017">
    <property type="entry name" value="SH2"/>
    <property type="match status" value="1"/>
</dbReference>
<dbReference type="SMART" id="SM00314">
    <property type="entry name" value="RA"/>
    <property type="match status" value="1"/>
</dbReference>
<dbReference type="CDD" id="cd01259">
    <property type="entry name" value="PH_APBB1IP"/>
    <property type="match status" value="1"/>
</dbReference>
<dbReference type="Pfam" id="PF00169">
    <property type="entry name" value="PH"/>
    <property type="match status" value="1"/>
</dbReference>
<dbReference type="SUPFAM" id="SSF50729">
    <property type="entry name" value="PH domain-like"/>
    <property type="match status" value="1"/>
</dbReference>
<dbReference type="CDD" id="cd17112">
    <property type="entry name" value="RA_MRL_like"/>
    <property type="match status" value="1"/>
</dbReference>
<dbReference type="SMART" id="SM00233">
    <property type="entry name" value="PH"/>
    <property type="match status" value="1"/>
</dbReference>
<dbReference type="GO" id="GO:0005737">
    <property type="term" value="C:cytoplasm"/>
    <property type="evidence" value="ECO:0007669"/>
    <property type="project" value="UniProtKB-SubCell"/>
</dbReference>
<dbReference type="InterPro" id="IPR029071">
    <property type="entry name" value="Ubiquitin-like_domsf"/>
</dbReference>
<dbReference type="InterPro" id="IPR011993">
    <property type="entry name" value="PH-like_dom_sf"/>
</dbReference>
<organism evidence="10 11">
    <name type="scientific">Strongylocentrotus purpuratus</name>
    <name type="common">Purple sea urchin</name>
    <dbReference type="NCBI Taxonomy" id="7668"/>
    <lineage>
        <taxon>Eukaryota</taxon>
        <taxon>Metazoa</taxon>
        <taxon>Echinodermata</taxon>
        <taxon>Eleutherozoa</taxon>
        <taxon>Echinozoa</taxon>
        <taxon>Echinoidea</taxon>
        <taxon>Euechinoidea</taxon>
        <taxon>Echinacea</taxon>
        <taxon>Camarodonta</taxon>
        <taxon>Echinidea</taxon>
        <taxon>Strongylocentrotidae</taxon>
        <taxon>Strongylocentrotus</taxon>
    </lineage>
</organism>
<dbReference type="RefSeq" id="XP_788678.4">
    <property type="nucleotide sequence ID" value="XM_783585.5"/>
</dbReference>
<dbReference type="InterPro" id="IPR015042">
    <property type="entry name" value="BPS-dom"/>
</dbReference>
<feature type="region of interest" description="Disordered" evidence="6">
    <location>
        <begin position="154"/>
        <end position="205"/>
    </location>
</feature>
<sequence length="724" mass="82297">MEMMETSTQYHGRLGGSLCSINDHHMALGQLSKGNSSEDTSSDDVDLDALVNGMNSFPTYNEDRPLLASTESLNNHLSAQQGGLNGIYMCRQASQPATPTRTQPRSPHNQNHSNNHQVVNDHHNHHLHERHQLQHSNSLTSRFIPRLDREWRSKSMPEDLREPVATAPLSSSFPRRGQSESSSGGSDGDEAQVPDPFPELGGCSPRWKTTLGSAVEELFLRQKLKEKKTLEETNNNDNITQALVKVLSEDGMTKVYQVDGSHRVEEICRQMVARNHALNDKSWSLVEELPDLDLERTLEDHESVLEVYKQHLSSTNGRLHLRKDFRKYEMFLNPGQFFPAHMVADPSETADNLFEKPKRPRPPLLLDMLSPVETLPEIQGWLHIREGHKRSWKKHFCVLRESGLYYSSKGSSKDPRHLNHFVQLSNIEIYRALNPKKKYHAPTEFMFCTKTKNSKFSAKDLRLLCAEDEKTRQCWLAALRLFKHGEQLLENYQRALERTIKTREECQEVLLQNMKNCSDRVAMDFSGTQGRVIDNPSEAIAIARQEEFNWRRRGGQRSLDSPLISPRVTTSSPRFNFPPSSGGSNSPHSQLSSSPRHNNPSPRSHHNTSPGACRRGGINSGIHMTQPWFHSGLTRDETHALFAKQGMVDGMFLIRESQRIPGAFVLSFSHNQKVKHYQINMVEDGVYTIDDGGTRFTDLIQLVEFYQLNSGGLPTRLLHICTKL</sequence>
<dbReference type="InterPro" id="IPR000159">
    <property type="entry name" value="RA_dom"/>
</dbReference>
<dbReference type="Pfam" id="PF08947">
    <property type="entry name" value="BPS"/>
    <property type="match status" value="1"/>
</dbReference>
<evidence type="ECO:0000256" key="3">
    <source>
        <dbReference type="ARBA" id="ARBA00022490"/>
    </source>
</evidence>
<evidence type="ECO:0000256" key="6">
    <source>
        <dbReference type="SAM" id="MobiDB-lite"/>
    </source>
</evidence>
<comment type="subcellular location">
    <subcellularLocation>
        <location evidence="1">Cytoplasm</location>
    </subcellularLocation>
</comment>
<dbReference type="Gene3D" id="3.10.20.90">
    <property type="entry name" value="Phosphatidylinositol 3-kinase Catalytic Subunit, Chain A, domain 1"/>
    <property type="match status" value="1"/>
</dbReference>
<feature type="compositionally biased region" description="Low complexity" evidence="6">
    <location>
        <begin position="108"/>
        <end position="118"/>
    </location>
</feature>
<feature type="compositionally biased region" description="Low complexity" evidence="6">
    <location>
        <begin position="578"/>
        <end position="602"/>
    </location>
</feature>
<evidence type="ECO:0000259" key="7">
    <source>
        <dbReference type="PROSITE" id="PS50001"/>
    </source>
</evidence>
<proteinExistence type="inferred from homology"/>
<dbReference type="PANTHER" id="PTHR11243:SF38">
    <property type="entry name" value="GROWTH FACTOR RECEPTOR-BOUND PROTEIN 14-LIKE ISOFORM X1"/>
    <property type="match status" value="1"/>
</dbReference>
<evidence type="ECO:0000256" key="1">
    <source>
        <dbReference type="ARBA" id="ARBA00004496"/>
    </source>
</evidence>
<dbReference type="InterPro" id="IPR001849">
    <property type="entry name" value="PH_domain"/>
</dbReference>
<dbReference type="SUPFAM" id="SSF54236">
    <property type="entry name" value="Ubiquitin-like"/>
    <property type="match status" value="1"/>
</dbReference>
<dbReference type="SMART" id="SM00252">
    <property type="entry name" value="SH2"/>
    <property type="match status" value="1"/>
</dbReference>
<feature type="domain" description="SH2" evidence="7">
    <location>
        <begin position="628"/>
        <end position="721"/>
    </location>
</feature>
<evidence type="ECO:0000256" key="2">
    <source>
        <dbReference type="ARBA" id="ARBA00006708"/>
    </source>
</evidence>
<evidence type="ECO:0000313" key="11">
    <source>
        <dbReference type="Proteomes" id="UP000007110"/>
    </source>
</evidence>
<dbReference type="Proteomes" id="UP000007110">
    <property type="component" value="Unassembled WGS sequence"/>
</dbReference>
<dbReference type="EnsemblMetazoa" id="XM_030990118">
    <property type="protein sequence ID" value="XP_030845978"/>
    <property type="gene ID" value="LOC583684"/>
</dbReference>